<evidence type="ECO:0000256" key="1">
    <source>
        <dbReference type="ARBA" id="ARBA00004123"/>
    </source>
</evidence>
<keyword evidence="3" id="KW-0539">Nucleus</keyword>
<dbReference type="Proteomes" id="UP000683360">
    <property type="component" value="Unassembled WGS sequence"/>
</dbReference>
<gene>
    <name evidence="6" type="ORF">MEDL_60545</name>
</gene>
<evidence type="ECO:0000256" key="2">
    <source>
        <dbReference type="ARBA" id="ARBA00007267"/>
    </source>
</evidence>
<dbReference type="PANTHER" id="PTHR12446">
    <property type="entry name" value="TESMIN/TSO1-RELATED"/>
    <property type="match status" value="1"/>
</dbReference>
<dbReference type="EMBL" id="CAJPWZ010002950">
    <property type="protein sequence ID" value="CAG2248758.1"/>
    <property type="molecule type" value="Genomic_DNA"/>
</dbReference>
<dbReference type="SMART" id="SM01114">
    <property type="entry name" value="CXC"/>
    <property type="match status" value="2"/>
</dbReference>
<evidence type="ECO:0000313" key="7">
    <source>
        <dbReference type="Proteomes" id="UP000683360"/>
    </source>
</evidence>
<dbReference type="InterPro" id="IPR005172">
    <property type="entry name" value="CRC"/>
</dbReference>
<dbReference type="InterPro" id="IPR033467">
    <property type="entry name" value="Tesmin/TSO1-like_CXC"/>
</dbReference>
<feature type="region of interest" description="Disordered" evidence="4">
    <location>
        <begin position="713"/>
        <end position="732"/>
    </location>
</feature>
<proteinExistence type="inferred from homology"/>
<comment type="caution">
    <text evidence="6">The sequence shown here is derived from an EMBL/GenBank/DDBJ whole genome shotgun (WGS) entry which is preliminary data.</text>
</comment>
<organism evidence="6 7">
    <name type="scientific">Mytilus edulis</name>
    <name type="common">Blue mussel</name>
    <dbReference type="NCBI Taxonomy" id="6550"/>
    <lineage>
        <taxon>Eukaryota</taxon>
        <taxon>Metazoa</taxon>
        <taxon>Spiralia</taxon>
        <taxon>Lophotrochozoa</taxon>
        <taxon>Mollusca</taxon>
        <taxon>Bivalvia</taxon>
        <taxon>Autobranchia</taxon>
        <taxon>Pteriomorphia</taxon>
        <taxon>Mytilida</taxon>
        <taxon>Mytiloidea</taxon>
        <taxon>Mytilidae</taxon>
        <taxon>Mytilinae</taxon>
        <taxon>Mytilus</taxon>
    </lineage>
</organism>
<evidence type="ECO:0000256" key="3">
    <source>
        <dbReference type="ARBA" id="ARBA00023242"/>
    </source>
</evidence>
<dbReference type="PANTHER" id="PTHR12446:SF34">
    <property type="entry name" value="PROTEIN LIN-54 HOMOLOG"/>
    <property type="match status" value="1"/>
</dbReference>
<protein>
    <submittedName>
        <fullName evidence="6">LIN54</fullName>
    </submittedName>
</protein>
<accession>A0A8S3UXS6</accession>
<reference evidence="6" key="1">
    <citation type="submission" date="2021-03" db="EMBL/GenBank/DDBJ databases">
        <authorList>
            <person name="Bekaert M."/>
        </authorList>
    </citation>
    <scope>NUCLEOTIDE SEQUENCE</scope>
</reference>
<comment type="similarity">
    <text evidence="2">Belongs to the lin-54 family.</text>
</comment>
<dbReference type="AlphaFoldDB" id="A0A8S3UXS6"/>
<evidence type="ECO:0000256" key="4">
    <source>
        <dbReference type="SAM" id="MobiDB-lite"/>
    </source>
</evidence>
<dbReference type="Pfam" id="PF03638">
    <property type="entry name" value="TCR"/>
    <property type="match status" value="2"/>
</dbReference>
<evidence type="ECO:0000313" key="6">
    <source>
        <dbReference type="EMBL" id="CAG2248758.1"/>
    </source>
</evidence>
<dbReference type="GO" id="GO:0006355">
    <property type="term" value="P:regulation of DNA-templated transcription"/>
    <property type="evidence" value="ECO:0007669"/>
    <property type="project" value="TreeGrafter"/>
</dbReference>
<name>A0A8S3UXS6_MYTED</name>
<dbReference type="GO" id="GO:0005634">
    <property type="term" value="C:nucleus"/>
    <property type="evidence" value="ECO:0007669"/>
    <property type="project" value="UniProtKB-SubCell"/>
</dbReference>
<comment type="subcellular location">
    <subcellularLocation>
        <location evidence="1">Nucleus</location>
    </subcellularLocation>
</comment>
<dbReference type="OrthoDB" id="6283463at2759"/>
<dbReference type="InterPro" id="IPR028307">
    <property type="entry name" value="Lin-54_fam"/>
</dbReference>
<evidence type="ECO:0000259" key="5">
    <source>
        <dbReference type="PROSITE" id="PS51634"/>
    </source>
</evidence>
<feature type="compositionally biased region" description="Polar residues" evidence="4">
    <location>
        <begin position="713"/>
        <end position="731"/>
    </location>
</feature>
<dbReference type="PROSITE" id="PS51634">
    <property type="entry name" value="CRC"/>
    <property type="match status" value="1"/>
</dbReference>
<keyword evidence="7" id="KW-1185">Reference proteome</keyword>
<feature type="domain" description="CRC" evidence="5">
    <location>
        <begin position="574"/>
        <end position="686"/>
    </location>
</feature>
<sequence length="799" mass="85385">MVGPIGQNEARTSILKASAGPDDRCIGVVNIHENDPSAQSIEINSNSFSGNTISVDYNQLKGHVLNPLDNLEGTLGNLETTESNLGNVDQVLVDSSDSNNHTQIQIVNSTADSGHSEGTLIRLSDGSVVSTLIDNSQIVSASSLPTTSSQAVKRQLNASSSSPMVTKVIITKNPNSSQPQAVPIQLNPSSLQSLQHGQTLTFNQSMAPAVNVVPQSAQTPTKTITISQQGIMSPQKQYFALPVSSPKPGITKIPISPAKTPTKITMIPVTVGKSPQRIAPASGVSVLSKSLSDSATYTAVPVSSGPTMITLSPSKVFKQGTVVQNVQQRPGQIQFQPNQAITINKPQTQGGVRQVAIPLSSMQNIQGSKVQYVRLVAPSQQGQTAGIKTSLASLVQGKQIFTTSGGHPLTIQQAGGQQMKITLPVQSNHPRPVIAQGNTQTVQRILLPAGPNQIQLRAVPNTLGQIQSSGVTSLSNLSNLPPGTTILSSGNSGSGQGFALVPTLLSQMSQQQQQATVQVRPMTSQATVISQPLQNRQEFIPIASNNPVLSASVANSARNNNSTEGAIEPTGARPRKPCNCTKSQCLKLYCDCFANGEFCNNCNCNNCANNLVHEEERSRAIKSCLDRNPMAFHPKIGKTYLCVNRRHNKGCNCKRSGCLKNYCECYEAKIMCSNACKCFGCKNFEESPERRTLMHLADAAEVRVQQQTAAKTKLGSQISGVPSKPPTSTATGERLPYTFITSEVAEATCACLLAQAEESERMKMPPVVQERMVIEEFGRCLLQIIESANKTKGDEEEER</sequence>